<dbReference type="PROSITE" id="PS50082">
    <property type="entry name" value="WD_REPEATS_2"/>
    <property type="match status" value="1"/>
</dbReference>
<dbReference type="GO" id="GO:0032933">
    <property type="term" value="P:SREBP signaling pathway"/>
    <property type="evidence" value="ECO:0007669"/>
    <property type="project" value="InterPro"/>
</dbReference>
<dbReference type="AlphaFoldDB" id="A0A8J2M9T1"/>
<dbReference type="InterPro" id="IPR057041">
    <property type="entry name" value="SCAP_N"/>
</dbReference>
<keyword evidence="15" id="KW-1185">Reference proteome</keyword>
<keyword evidence="6" id="KW-0333">Golgi apparatus</keyword>
<dbReference type="PROSITE" id="PS50156">
    <property type="entry name" value="SSD"/>
    <property type="match status" value="1"/>
</dbReference>
<dbReference type="GO" id="GO:0032934">
    <property type="term" value="F:sterol binding"/>
    <property type="evidence" value="ECO:0007669"/>
    <property type="project" value="InterPro"/>
</dbReference>
<feature type="repeat" description="WD" evidence="10">
    <location>
        <begin position="970"/>
        <end position="1012"/>
    </location>
</feature>
<keyword evidence="4" id="KW-0677">Repeat</keyword>
<feature type="transmembrane region" description="Helical" evidence="12">
    <location>
        <begin position="495"/>
        <end position="516"/>
    </location>
</feature>
<keyword evidence="8" id="KW-0968">Cytoplasmic vesicle</keyword>
<dbReference type="InterPro" id="IPR057042">
    <property type="entry name" value="Beta-prop_SCAP"/>
</dbReference>
<evidence type="ECO:0000256" key="11">
    <source>
        <dbReference type="SAM" id="MobiDB-lite"/>
    </source>
</evidence>
<evidence type="ECO:0000256" key="2">
    <source>
        <dbReference type="ARBA" id="ARBA00004394"/>
    </source>
</evidence>
<feature type="domain" description="SSD" evidence="13">
    <location>
        <begin position="274"/>
        <end position="433"/>
    </location>
</feature>
<dbReference type="InterPro" id="IPR030225">
    <property type="entry name" value="SCAP"/>
</dbReference>
<evidence type="ECO:0000313" key="15">
    <source>
        <dbReference type="Proteomes" id="UP000708208"/>
    </source>
</evidence>
<feature type="transmembrane region" description="Helical" evidence="12">
    <location>
        <begin position="303"/>
        <end position="327"/>
    </location>
</feature>
<dbReference type="Pfam" id="PF24017">
    <property type="entry name" value="Beta-prop_SCAP"/>
    <property type="match status" value="1"/>
</dbReference>
<dbReference type="GO" id="GO:0032936">
    <property type="term" value="C:SREBP-SCAP complex"/>
    <property type="evidence" value="ECO:0007669"/>
    <property type="project" value="TreeGrafter"/>
</dbReference>
<dbReference type="GO" id="GO:0000139">
    <property type="term" value="C:Golgi membrane"/>
    <property type="evidence" value="ECO:0007669"/>
    <property type="project" value="UniProtKB-SubCell"/>
</dbReference>
<reference evidence="14" key="1">
    <citation type="submission" date="2021-06" db="EMBL/GenBank/DDBJ databases">
        <authorList>
            <person name="Hodson N. C."/>
            <person name="Mongue J. A."/>
            <person name="Jaron S. K."/>
        </authorList>
    </citation>
    <scope>NUCLEOTIDE SEQUENCE</scope>
</reference>
<evidence type="ECO:0000256" key="1">
    <source>
        <dbReference type="ARBA" id="ARBA00004240"/>
    </source>
</evidence>
<dbReference type="Proteomes" id="UP000708208">
    <property type="component" value="Unassembled WGS sequence"/>
</dbReference>
<dbReference type="GO" id="GO:0012507">
    <property type="term" value="C:ER to Golgi transport vesicle membrane"/>
    <property type="evidence" value="ECO:0007669"/>
    <property type="project" value="UniProtKB-SubCell"/>
</dbReference>
<feature type="compositionally biased region" description="Basic and acidic residues" evidence="11">
    <location>
        <begin position="790"/>
        <end position="801"/>
    </location>
</feature>
<keyword evidence="12" id="KW-0812">Transmembrane</keyword>
<gene>
    <name evidence="14" type="ORF">AFUS01_LOCUS44104</name>
</gene>
<protein>
    <recommendedName>
        <fullName evidence="13">SSD domain-containing protein</fullName>
    </recommendedName>
</protein>
<feature type="transmembrane region" description="Helical" evidence="12">
    <location>
        <begin position="28"/>
        <end position="48"/>
    </location>
</feature>
<organism evidence="14 15">
    <name type="scientific">Allacma fusca</name>
    <dbReference type="NCBI Taxonomy" id="39272"/>
    <lineage>
        <taxon>Eukaryota</taxon>
        <taxon>Metazoa</taxon>
        <taxon>Ecdysozoa</taxon>
        <taxon>Arthropoda</taxon>
        <taxon>Hexapoda</taxon>
        <taxon>Collembola</taxon>
        <taxon>Symphypleona</taxon>
        <taxon>Sminthuridae</taxon>
        <taxon>Allacma</taxon>
    </lineage>
</organism>
<dbReference type="GO" id="GO:0045540">
    <property type="term" value="P:regulation of cholesterol biosynthetic process"/>
    <property type="evidence" value="ECO:0007669"/>
    <property type="project" value="TreeGrafter"/>
</dbReference>
<evidence type="ECO:0000256" key="3">
    <source>
        <dbReference type="ARBA" id="ARBA00022574"/>
    </source>
</evidence>
<evidence type="ECO:0000256" key="7">
    <source>
        <dbReference type="ARBA" id="ARBA00023136"/>
    </source>
</evidence>
<dbReference type="OrthoDB" id="361494at2759"/>
<evidence type="ECO:0000313" key="14">
    <source>
        <dbReference type="EMBL" id="CAG7834620.1"/>
    </source>
</evidence>
<feature type="transmembrane region" description="Helical" evidence="12">
    <location>
        <begin position="272"/>
        <end position="291"/>
    </location>
</feature>
<dbReference type="SMART" id="SM00320">
    <property type="entry name" value="WD40"/>
    <property type="match status" value="6"/>
</dbReference>
<dbReference type="PROSITE" id="PS00678">
    <property type="entry name" value="WD_REPEATS_1"/>
    <property type="match status" value="1"/>
</dbReference>
<evidence type="ECO:0000256" key="9">
    <source>
        <dbReference type="ARBA" id="ARBA00049643"/>
    </source>
</evidence>
<feature type="compositionally biased region" description="Acidic residues" evidence="11">
    <location>
        <begin position="780"/>
        <end position="789"/>
    </location>
</feature>
<dbReference type="InterPro" id="IPR053958">
    <property type="entry name" value="HMGCR/SNAP/NPC1-like_SSD"/>
</dbReference>
<dbReference type="EMBL" id="CAJVCH010570303">
    <property type="protein sequence ID" value="CAG7834620.1"/>
    <property type="molecule type" value="Genomic_DNA"/>
</dbReference>
<dbReference type="InterPro" id="IPR001680">
    <property type="entry name" value="WD40_rpt"/>
</dbReference>
<feature type="transmembrane region" description="Helical" evidence="12">
    <location>
        <begin position="673"/>
        <end position="695"/>
    </location>
</feature>
<dbReference type="Pfam" id="PF24006">
    <property type="entry name" value="SCAP_N"/>
    <property type="match status" value="1"/>
</dbReference>
<keyword evidence="7 12" id="KW-0472">Membrane</keyword>
<sequence>MRNRESFRRVPERVKQFYYKIGLSCSSYPYLILVISSAVVLLCCYPLLHMPLPGAKPQDFTTNFQSGISLDSDREEWPRWLQQKTSGPVIYIQQVIIKSSVNWNANQSNNEFRQAFRPVFQILDAVQTAGSLSKSCFLVKEIKSKLLKEKSMLPENKCLIVSPANFWQESQVKFESDENIVRTILNYQSYEQGRSGLAEILLGMNVRETGLKLHPFTRNSGSRTLTYAITIALNNQDNDFTTSLVSKLNEKNFSFKLSNKTSYIYYPPSKSYIEFIPLASTYIILFVYIYFSVKKIEIIHSKVGVSCSALLTIIASLCVSIGLCTYFSSVMNVNINSRIFPYLIGIVGLENVLVMTRSVVSTNVNLDVKIRFAQALSKDGLSITKNVLFEVTILTIGFFTFFPRIQEFCILAIVGILSDFFLQIFFYGTILSLDIRKSEQSSTTRYTQPLRTPVHPNLSATTLNSREIIAPAVSPYMVKIPKRLRLVYFWAKTRFFQRTFMIIMIGWISIIMYEVISHNFLMMESEVDIVLPRSTFLRNISVSSSGVSSSGSGSILNNITSFGSSLSNPNNFEFFDHSNNVVKRSNCWQTLVSIYNVSVTDKYLQILPSITVYINSRTLFNVNNKFDWDFISKGRQKPKSNIEFFDDENQNSVTKKSIYPFEDPYIPSSPIEVMLTLLLAIPSLVFICYGLVVFYRCVCSRNYAEWRSSWNSNDKDEDSYTQVIFEAVPLVMTGHIQEVECIGSDGNTIASVCLNGVLKIWNTNAENIASVDRKRYFEGTDNEESDSNDEPQRSKHTDEYVRSKAKMSKQPVWCLDIDNRIIALGTGTGRLEIWDSFTGALKATFDQGIRSGITCTKIIGARIVIARLNGSLDFIQLDSVDEANDGLSNHNQKSNPYHRWSAPEDMAQSNHANSGLLSGNEFRCNWLTTLRAHQQPITCLDADGGQIVSGSQDHTLKVFRLQDTSHLYTLHGHYGPITSLFIDKYSPMAAGSGSQDGMLCVWDLQTGACMYSIQAHDGPTTGLTYSASYIISVGGDDKICVWERFQGHLLNTIQLDHAYSSSLVMLTHNLLITSKQGSLIVWDVQSGNPVRSVRLGHRDNTIFVRQIINCGGAVLCDYGAQLRLVRFPSIVNKFE</sequence>
<accession>A0A8J2M9T1</accession>
<evidence type="ECO:0000256" key="5">
    <source>
        <dbReference type="ARBA" id="ARBA00022824"/>
    </source>
</evidence>
<evidence type="ECO:0000256" key="12">
    <source>
        <dbReference type="SAM" id="Phobius"/>
    </source>
</evidence>
<keyword evidence="3 10" id="KW-0853">WD repeat</keyword>
<proteinExistence type="predicted"/>
<dbReference type="GO" id="GO:0005789">
    <property type="term" value="C:endoplasmic reticulum membrane"/>
    <property type="evidence" value="ECO:0007669"/>
    <property type="project" value="InterPro"/>
</dbReference>
<feature type="transmembrane region" description="Helical" evidence="12">
    <location>
        <begin position="339"/>
        <end position="360"/>
    </location>
</feature>
<dbReference type="PANTHER" id="PTHR46378">
    <property type="entry name" value="STEROL REGULATORY ELEMENT-BINDING PROTEIN CLEAVAGE-ACTIVATING PROTEIN"/>
    <property type="match status" value="1"/>
</dbReference>
<comment type="subcellular location">
    <subcellularLocation>
        <location evidence="9">Cytoplasmic vesicle</location>
        <location evidence="9">COPII-coated vesicle membrane</location>
    </subcellularLocation>
    <subcellularLocation>
        <location evidence="1">Endoplasmic reticulum</location>
    </subcellularLocation>
    <subcellularLocation>
        <location evidence="2">Golgi apparatus membrane</location>
    </subcellularLocation>
</comment>
<dbReference type="Pfam" id="PF12349">
    <property type="entry name" value="Sterol-sensing"/>
    <property type="match status" value="1"/>
</dbReference>
<feature type="region of interest" description="Disordered" evidence="11">
    <location>
        <begin position="779"/>
        <end position="801"/>
    </location>
</feature>
<keyword evidence="12" id="KW-1133">Transmembrane helix</keyword>
<dbReference type="Pfam" id="PF00400">
    <property type="entry name" value="WD40"/>
    <property type="match status" value="1"/>
</dbReference>
<feature type="transmembrane region" description="Helical" evidence="12">
    <location>
        <begin position="380"/>
        <end position="401"/>
    </location>
</feature>
<evidence type="ECO:0000259" key="13">
    <source>
        <dbReference type="PROSITE" id="PS50156"/>
    </source>
</evidence>
<evidence type="ECO:0000256" key="10">
    <source>
        <dbReference type="PROSITE-ProRule" id="PRU00221"/>
    </source>
</evidence>
<evidence type="ECO:0000256" key="8">
    <source>
        <dbReference type="ARBA" id="ARBA00023329"/>
    </source>
</evidence>
<name>A0A8J2M9T1_9HEXA</name>
<dbReference type="InterPro" id="IPR000731">
    <property type="entry name" value="SSD"/>
</dbReference>
<comment type="caution">
    <text evidence="14">The sequence shown here is derived from an EMBL/GenBank/DDBJ whole genome shotgun (WGS) entry which is preliminary data.</text>
</comment>
<dbReference type="InterPro" id="IPR019775">
    <property type="entry name" value="WD40_repeat_CS"/>
</dbReference>
<keyword evidence="5" id="KW-0256">Endoplasmic reticulum</keyword>
<evidence type="ECO:0000256" key="6">
    <source>
        <dbReference type="ARBA" id="ARBA00023034"/>
    </source>
</evidence>
<evidence type="ECO:0000256" key="4">
    <source>
        <dbReference type="ARBA" id="ARBA00022737"/>
    </source>
</evidence>
<dbReference type="PANTHER" id="PTHR46378:SF1">
    <property type="entry name" value="STEROL REGULATORY ELEMENT-BINDING PROTEIN CLEAVAGE-ACTIVATING PROTEIN"/>
    <property type="match status" value="1"/>
</dbReference>
<feature type="transmembrane region" description="Helical" evidence="12">
    <location>
        <begin position="408"/>
        <end position="430"/>
    </location>
</feature>